<dbReference type="EMBL" id="QKKF02000116">
    <property type="protein sequence ID" value="RZF49284.1"/>
    <property type="molecule type" value="Genomic_DNA"/>
</dbReference>
<feature type="transmembrane region" description="Helical" evidence="10">
    <location>
        <begin position="52"/>
        <end position="70"/>
    </location>
</feature>
<evidence type="ECO:0000256" key="10">
    <source>
        <dbReference type="RuleBase" id="RU351113"/>
    </source>
</evidence>
<keyword evidence="4 10" id="KW-0812">Transmembrane</keyword>
<comment type="similarity">
    <text evidence="10">Belongs to the insect chemoreceptor superfamily. Heteromeric odorant receptor channel (TC 1.A.69) family.</text>
</comment>
<evidence type="ECO:0000256" key="4">
    <source>
        <dbReference type="ARBA" id="ARBA00022692"/>
    </source>
</evidence>
<dbReference type="GO" id="GO:0007165">
    <property type="term" value="P:signal transduction"/>
    <property type="evidence" value="ECO:0007669"/>
    <property type="project" value="UniProtKB-KW"/>
</dbReference>
<evidence type="ECO:0000256" key="1">
    <source>
        <dbReference type="ARBA" id="ARBA00004651"/>
    </source>
</evidence>
<evidence type="ECO:0000256" key="8">
    <source>
        <dbReference type="ARBA" id="ARBA00023170"/>
    </source>
</evidence>
<proteinExistence type="inferred from homology"/>
<evidence type="ECO:0000256" key="2">
    <source>
        <dbReference type="ARBA" id="ARBA00022475"/>
    </source>
</evidence>
<keyword evidence="3 10" id="KW-0716">Sensory transduction</keyword>
<evidence type="ECO:0000256" key="7">
    <source>
        <dbReference type="ARBA" id="ARBA00023136"/>
    </source>
</evidence>
<evidence type="ECO:0000256" key="3">
    <source>
        <dbReference type="ARBA" id="ARBA00022606"/>
    </source>
</evidence>
<dbReference type="GO" id="GO:0004984">
    <property type="term" value="F:olfactory receptor activity"/>
    <property type="evidence" value="ECO:0007669"/>
    <property type="project" value="InterPro"/>
</dbReference>
<evidence type="ECO:0000256" key="5">
    <source>
        <dbReference type="ARBA" id="ARBA00022725"/>
    </source>
</evidence>
<feature type="transmembrane region" description="Helical" evidence="10">
    <location>
        <begin position="127"/>
        <end position="152"/>
    </location>
</feature>
<dbReference type="Proteomes" id="UP000291343">
    <property type="component" value="Unassembled WGS sequence"/>
</dbReference>
<evidence type="ECO:0000256" key="6">
    <source>
        <dbReference type="ARBA" id="ARBA00022989"/>
    </source>
</evidence>
<dbReference type="InParanoid" id="A0A482XV48"/>
<feature type="transmembrane region" description="Helical" evidence="10">
    <location>
        <begin position="304"/>
        <end position="323"/>
    </location>
</feature>
<evidence type="ECO:0000313" key="11">
    <source>
        <dbReference type="EMBL" id="RZF49284.1"/>
    </source>
</evidence>
<keyword evidence="5 10" id="KW-0552">Olfaction</keyword>
<dbReference type="PANTHER" id="PTHR21137:SF35">
    <property type="entry name" value="ODORANT RECEPTOR 19A-RELATED"/>
    <property type="match status" value="1"/>
</dbReference>
<comment type="subcellular location">
    <subcellularLocation>
        <location evidence="1 10">Cell membrane</location>
        <topology evidence="1 10">Multi-pass membrane protein</topology>
    </subcellularLocation>
</comment>
<organism evidence="11 12">
    <name type="scientific">Laodelphax striatellus</name>
    <name type="common">Small brown planthopper</name>
    <name type="synonym">Delphax striatella</name>
    <dbReference type="NCBI Taxonomy" id="195883"/>
    <lineage>
        <taxon>Eukaryota</taxon>
        <taxon>Metazoa</taxon>
        <taxon>Ecdysozoa</taxon>
        <taxon>Arthropoda</taxon>
        <taxon>Hexapoda</taxon>
        <taxon>Insecta</taxon>
        <taxon>Pterygota</taxon>
        <taxon>Neoptera</taxon>
        <taxon>Paraneoptera</taxon>
        <taxon>Hemiptera</taxon>
        <taxon>Auchenorrhyncha</taxon>
        <taxon>Fulgoroidea</taxon>
        <taxon>Delphacidae</taxon>
        <taxon>Criomorphinae</taxon>
        <taxon>Laodelphax</taxon>
    </lineage>
</organism>
<comment type="caution">
    <text evidence="10">Lacks conserved residue(s) required for the propagation of feature annotation.</text>
</comment>
<dbReference type="OrthoDB" id="6631264at2759"/>
<sequence length="403" mass="47228">MESTKFMKKYLALLRLKEPRKSIPFFCYLIICFLTLRGIWEAIITEQDNDKALMTTSMMIGQITMIFLTIKNRVSPKNVMELINLVEEDFFVSRNDFVGRDNYGERIEQVNKQTERSMQITYQVIKLTVNIICWGFLLRNVTLYLLGIPIYSDNQSEPWLTPFLWRIKDDNIVPVAFFVYVYALHTIVIIMMHLEVYLVIATVVLSTERFLGDIDTFYQLLESFCQDFAGNEDKSVEENDSALMRGNLKRDMDRLVQCHQRITRNNKICNDNSAFMISAIILPITTDSCVNTYFLLKSNEVKKAVTSAITFLLINLCIFLFYLNGQRIFNQSEIVRKSLAELPWTDKPRWLRQTVLIMLTRANVDLEMRPYGIFVLNYMSFKDYMKFMFSVGNVLYSRKLATQ</sequence>
<gene>
    <name evidence="11" type="ORF">LSTR_LSTR013373</name>
</gene>
<reference evidence="11 12" key="1">
    <citation type="journal article" date="2017" name="Gigascience">
        <title>Genome sequence of the small brown planthopper, Laodelphax striatellus.</title>
        <authorList>
            <person name="Zhu J."/>
            <person name="Jiang F."/>
            <person name="Wang X."/>
            <person name="Yang P."/>
            <person name="Bao Y."/>
            <person name="Zhao W."/>
            <person name="Wang W."/>
            <person name="Lu H."/>
            <person name="Wang Q."/>
            <person name="Cui N."/>
            <person name="Li J."/>
            <person name="Chen X."/>
            <person name="Luo L."/>
            <person name="Yu J."/>
            <person name="Kang L."/>
            <person name="Cui F."/>
        </authorList>
    </citation>
    <scope>NUCLEOTIDE SEQUENCE [LARGE SCALE GENOMIC DNA]</scope>
    <source>
        <strain evidence="11">Lst14</strain>
    </source>
</reference>
<name>A0A482XV48_LAOST</name>
<keyword evidence="12" id="KW-1185">Reference proteome</keyword>
<accession>A0A482XV48</accession>
<dbReference type="AlphaFoldDB" id="A0A482XV48"/>
<dbReference type="InterPro" id="IPR004117">
    <property type="entry name" value="7tm6_olfct_rcpt"/>
</dbReference>
<keyword evidence="8 10" id="KW-0675">Receptor</keyword>
<keyword evidence="2" id="KW-1003">Cell membrane</keyword>
<keyword evidence="9 10" id="KW-0807">Transducer</keyword>
<comment type="caution">
    <text evidence="11">The sequence shown here is derived from an EMBL/GenBank/DDBJ whole genome shotgun (WGS) entry which is preliminary data.</text>
</comment>
<keyword evidence="6 10" id="KW-1133">Transmembrane helix</keyword>
<dbReference type="PANTHER" id="PTHR21137">
    <property type="entry name" value="ODORANT RECEPTOR"/>
    <property type="match status" value="1"/>
</dbReference>
<evidence type="ECO:0000313" key="12">
    <source>
        <dbReference type="Proteomes" id="UP000291343"/>
    </source>
</evidence>
<feature type="transmembrane region" description="Helical" evidence="10">
    <location>
        <begin position="172"/>
        <end position="200"/>
    </location>
</feature>
<keyword evidence="7 10" id="KW-0472">Membrane</keyword>
<dbReference type="GO" id="GO:0005549">
    <property type="term" value="F:odorant binding"/>
    <property type="evidence" value="ECO:0007669"/>
    <property type="project" value="InterPro"/>
</dbReference>
<dbReference type="GO" id="GO:0005886">
    <property type="term" value="C:plasma membrane"/>
    <property type="evidence" value="ECO:0007669"/>
    <property type="project" value="UniProtKB-SubCell"/>
</dbReference>
<evidence type="ECO:0000256" key="9">
    <source>
        <dbReference type="ARBA" id="ARBA00023224"/>
    </source>
</evidence>
<dbReference type="Pfam" id="PF02949">
    <property type="entry name" value="7tm_6"/>
    <property type="match status" value="1"/>
</dbReference>
<protein>
    <recommendedName>
        <fullName evidence="10">Odorant receptor</fullName>
    </recommendedName>
</protein>
<feature type="transmembrane region" description="Helical" evidence="10">
    <location>
        <begin position="21"/>
        <end position="40"/>
    </location>
</feature>